<evidence type="ECO:0000313" key="4">
    <source>
        <dbReference type="Proteomes" id="UP000008672"/>
    </source>
</evidence>
<dbReference type="STRING" id="7897.ENSLACP00000008594"/>
<dbReference type="EMBL" id="AFYH01163825">
    <property type="status" value="NOT_ANNOTATED_CDS"/>
    <property type="molecule type" value="Genomic_DNA"/>
</dbReference>
<dbReference type="HOGENOM" id="CLU_615311_0_0_1"/>
<feature type="compositionally biased region" description="Basic and acidic residues" evidence="2">
    <location>
        <begin position="355"/>
        <end position="369"/>
    </location>
</feature>
<reference evidence="3" key="3">
    <citation type="submission" date="2025-09" db="UniProtKB">
        <authorList>
            <consortium name="Ensembl"/>
        </authorList>
    </citation>
    <scope>IDENTIFICATION</scope>
</reference>
<dbReference type="Ensembl" id="ENSLACT00000008662.1">
    <property type="protein sequence ID" value="ENSLACP00000008594.1"/>
    <property type="gene ID" value="ENSLACG00000007598.1"/>
</dbReference>
<reference evidence="3" key="2">
    <citation type="submission" date="2025-08" db="UniProtKB">
        <authorList>
            <consortium name="Ensembl"/>
        </authorList>
    </citation>
    <scope>IDENTIFICATION</scope>
</reference>
<protein>
    <recommendedName>
        <fullName evidence="5">LUC7 like</fullName>
    </recommendedName>
</protein>
<evidence type="ECO:0000256" key="1">
    <source>
        <dbReference type="ARBA" id="ARBA00005655"/>
    </source>
</evidence>
<dbReference type="GeneTree" id="ENSGT00950000183213"/>
<comment type="similarity">
    <text evidence="1">Belongs to the Luc7 family.</text>
</comment>
<dbReference type="GO" id="GO:0005685">
    <property type="term" value="C:U1 snRNP"/>
    <property type="evidence" value="ECO:0007669"/>
    <property type="project" value="InterPro"/>
</dbReference>
<dbReference type="eggNOG" id="KOG0796">
    <property type="taxonomic scope" value="Eukaryota"/>
</dbReference>
<feature type="compositionally biased region" description="Basic and acidic residues" evidence="2">
    <location>
        <begin position="272"/>
        <end position="281"/>
    </location>
</feature>
<dbReference type="Proteomes" id="UP000008672">
    <property type="component" value="Unassembled WGS sequence"/>
</dbReference>
<dbReference type="InParanoid" id="H3AG23"/>
<evidence type="ECO:0000313" key="3">
    <source>
        <dbReference type="Ensembl" id="ENSLACP00000008594.1"/>
    </source>
</evidence>
<dbReference type="GO" id="GO:0003729">
    <property type="term" value="F:mRNA binding"/>
    <property type="evidence" value="ECO:0007669"/>
    <property type="project" value="InterPro"/>
</dbReference>
<evidence type="ECO:0000256" key="2">
    <source>
        <dbReference type="SAM" id="MobiDB-lite"/>
    </source>
</evidence>
<dbReference type="EMBL" id="AFYH01163821">
    <property type="status" value="NOT_ANNOTATED_CDS"/>
    <property type="molecule type" value="Genomic_DNA"/>
</dbReference>
<dbReference type="EMBL" id="AFYH01163824">
    <property type="status" value="NOT_ANNOTATED_CDS"/>
    <property type="molecule type" value="Genomic_DNA"/>
</dbReference>
<organism evidence="3 4">
    <name type="scientific">Latimeria chalumnae</name>
    <name type="common">Coelacanth</name>
    <dbReference type="NCBI Taxonomy" id="7897"/>
    <lineage>
        <taxon>Eukaryota</taxon>
        <taxon>Metazoa</taxon>
        <taxon>Chordata</taxon>
        <taxon>Craniata</taxon>
        <taxon>Vertebrata</taxon>
        <taxon>Euteleostomi</taxon>
        <taxon>Coelacanthiformes</taxon>
        <taxon>Coelacanthidae</taxon>
        <taxon>Latimeria</taxon>
    </lineage>
</organism>
<evidence type="ECO:0008006" key="5">
    <source>
        <dbReference type="Google" id="ProtNLM"/>
    </source>
</evidence>
<dbReference type="GO" id="GO:0006376">
    <property type="term" value="P:mRNA splice site recognition"/>
    <property type="evidence" value="ECO:0007669"/>
    <property type="project" value="InterPro"/>
</dbReference>
<name>H3AG23_LATCH</name>
<accession>H3AG23</accession>
<feature type="region of interest" description="Disordered" evidence="2">
    <location>
        <begin position="255"/>
        <end position="416"/>
    </location>
</feature>
<dbReference type="EMBL" id="AFYH01163818">
    <property type="status" value="NOT_ANNOTATED_CDS"/>
    <property type="molecule type" value="Genomic_DNA"/>
</dbReference>
<dbReference type="PANTHER" id="PTHR12375">
    <property type="entry name" value="RNA-BINDING PROTEIN LUC7-RELATED"/>
    <property type="match status" value="1"/>
</dbReference>
<dbReference type="InterPro" id="IPR004882">
    <property type="entry name" value="Luc7-rel"/>
</dbReference>
<dbReference type="EMBL" id="AFYH01163819">
    <property type="status" value="NOT_ANNOTATED_CDS"/>
    <property type="molecule type" value="Genomic_DNA"/>
</dbReference>
<dbReference type="Pfam" id="PF03194">
    <property type="entry name" value="LUC7"/>
    <property type="match status" value="1"/>
</dbReference>
<dbReference type="EMBL" id="AFYH01163817">
    <property type="status" value="NOT_ANNOTATED_CDS"/>
    <property type="molecule type" value="Genomic_DNA"/>
</dbReference>
<dbReference type="EMBL" id="AFYH01163823">
    <property type="status" value="NOT_ANNOTATED_CDS"/>
    <property type="molecule type" value="Genomic_DNA"/>
</dbReference>
<sequence length="445" mass="51135">MSSAHMEMKEMLDQLMGSNRDGDAKCKTTFSDERVCKMYLLNCCPHEILAKSRSDLGECEKMHSVGLRADYRRAAQKKTFNFEKEAMEKLEDFLLKTDRQIEQNSMKLQQSRKEVNSEISGKLEVVQSINDKIGSLLTECELLKMEGRMEEASLVAKEVEHQTGLRKEAEENFRRSIPLSSFQQQKLKVCDICGAYLMLSDKKLCDHFTGKLHVGYFQLRVRYKELLSHMSKKIGKQIENVLEKRKELRERKRVEYEASLNRPKSEAQSSINEERRRERSESNSSSKRGRPERASPVRQRGLRDSPVRQRGLRDSLIWQRGLRDSPMRLSTRSASPVRPRASPLRTGQKRIGRGRNAEGPKRQRLHESLSPKPGLRRAGPLSKQKKQINASRNRGQKNRESISVTTRTGRSIGRNPRVRTSTSVFWLSSIDSWLAAPTPTSTESC</sequence>
<dbReference type="EMBL" id="AFYH01163816">
    <property type="status" value="NOT_ANNOTATED_CDS"/>
    <property type="molecule type" value="Genomic_DNA"/>
</dbReference>
<reference evidence="4" key="1">
    <citation type="submission" date="2011-08" db="EMBL/GenBank/DDBJ databases">
        <title>The draft genome of Latimeria chalumnae.</title>
        <authorList>
            <person name="Di Palma F."/>
            <person name="Alfoldi J."/>
            <person name="Johnson J."/>
            <person name="Berlin A."/>
            <person name="Gnerre S."/>
            <person name="Jaffe D."/>
            <person name="MacCallum I."/>
            <person name="Young S."/>
            <person name="Walker B.J."/>
            <person name="Lander E."/>
            <person name="Lindblad-Toh K."/>
        </authorList>
    </citation>
    <scope>NUCLEOTIDE SEQUENCE [LARGE SCALE GENOMIC DNA]</scope>
    <source>
        <strain evidence="4">Wild caught</strain>
    </source>
</reference>
<dbReference type="AlphaFoldDB" id="H3AG23"/>
<feature type="compositionally biased region" description="Basic and acidic residues" evidence="2">
    <location>
        <begin position="289"/>
        <end position="313"/>
    </location>
</feature>
<proteinExistence type="inferred from homology"/>
<dbReference type="EMBL" id="AFYH01163822">
    <property type="status" value="NOT_ANNOTATED_CDS"/>
    <property type="molecule type" value="Genomic_DNA"/>
</dbReference>
<dbReference type="Bgee" id="ENSLACG00000007598">
    <property type="expression patterns" value="Expressed in pelvic fin and 6 other cell types or tissues"/>
</dbReference>
<keyword evidence="4" id="KW-1185">Reference proteome</keyword>
<dbReference type="EMBL" id="AFYH01163820">
    <property type="status" value="NOT_ANNOTATED_CDS"/>
    <property type="molecule type" value="Genomic_DNA"/>
</dbReference>